<evidence type="ECO:0000256" key="7">
    <source>
        <dbReference type="ARBA" id="ARBA00022840"/>
    </source>
</evidence>
<dbReference type="Pfam" id="PF00696">
    <property type="entry name" value="AA_kinase"/>
    <property type="match status" value="1"/>
</dbReference>
<evidence type="ECO:0000256" key="6">
    <source>
        <dbReference type="ARBA" id="ARBA00022777"/>
    </source>
</evidence>
<keyword evidence="3 8" id="KW-0641">Proline biosynthesis</keyword>
<dbReference type="InterPro" id="IPR036393">
    <property type="entry name" value="AceGlu_kinase-like_sf"/>
</dbReference>
<comment type="subcellular location">
    <subcellularLocation>
        <location evidence="8">Cytoplasm</location>
    </subcellularLocation>
</comment>
<name>A0A4R9LYU1_9LEPT</name>
<comment type="caution">
    <text evidence="10">The sequence shown here is derived from an EMBL/GenBank/DDBJ whole genome shotgun (WGS) entry which is preliminary data.</text>
</comment>
<accession>A0A4R9LYU1</accession>
<evidence type="ECO:0000313" key="11">
    <source>
        <dbReference type="Proteomes" id="UP000298058"/>
    </source>
</evidence>
<dbReference type="NCBIfam" id="TIGR01027">
    <property type="entry name" value="proB"/>
    <property type="match status" value="1"/>
</dbReference>
<feature type="binding site" evidence="8">
    <location>
        <begin position="217"/>
        <end position="223"/>
    </location>
    <ligand>
        <name>ATP</name>
        <dbReference type="ChEBI" id="CHEBI:30616"/>
    </ligand>
</feature>
<evidence type="ECO:0000256" key="5">
    <source>
        <dbReference type="ARBA" id="ARBA00022741"/>
    </source>
</evidence>
<evidence type="ECO:0000256" key="1">
    <source>
        <dbReference type="ARBA" id="ARBA00022490"/>
    </source>
</evidence>
<comment type="similarity">
    <text evidence="8">Belongs to the glutamate 5-kinase family.</text>
</comment>
<gene>
    <name evidence="8 10" type="primary">proB</name>
    <name evidence="10" type="ORF">EHS15_14770</name>
</gene>
<organism evidence="10 11">
    <name type="scientific">Leptospira idonii</name>
    <dbReference type="NCBI Taxonomy" id="1193500"/>
    <lineage>
        <taxon>Bacteria</taxon>
        <taxon>Pseudomonadati</taxon>
        <taxon>Spirochaetota</taxon>
        <taxon>Spirochaetia</taxon>
        <taxon>Leptospirales</taxon>
        <taxon>Leptospiraceae</taxon>
        <taxon>Leptospira</taxon>
    </lineage>
</organism>
<comment type="caution">
    <text evidence="8">Lacks conserved residue(s) required for the propagation of feature annotation.</text>
</comment>
<dbReference type="EC" id="2.7.2.11" evidence="8"/>
<dbReference type="RefSeq" id="WP_135761318.1">
    <property type="nucleotide sequence ID" value="NZ_RQHW01000047.1"/>
</dbReference>
<keyword evidence="6 8" id="KW-0418">Kinase</keyword>
<dbReference type="InterPro" id="IPR005715">
    <property type="entry name" value="Glu_5kinase/COase_Synthase"/>
</dbReference>
<evidence type="ECO:0000256" key="3">
    <source>
        <dbReference type="ARBA" id="ARBA00022650"/>
    </source>
</evidence>
<dbReference type="OrthoDB" id="9804434at2"/>
<keyword evidence="5 8" id="KW-0547">Nucleotide-binding</keyword>
<dbReference type="FunFam" id="3.40.1160.10:FF:000006">
    <property type="entry name" value="Glutamate 5-kinase"/>
    <property type="match status" value="1"/>
</dbReference>
<dbReference type="Gene3D" id="3.40.1160.10">
    <property type="entry name" value="Acetylglutamate kinase-like"/>
    <property type="match status" value="1"/>
</dbReference>
<keyword evidence="7 8" id="KW-0067">ATP-binding</keyword>
<evidence type="ECO:0000256" key="8">
    <source>
        <dbReference type="HAMAP-Rule" id="MF_00456"/>
    </source>
</evidence>
<feature type="domain" description="Aspartate/glutamate/uridylate kinase" evidence="9">
    <location>
        <begin position="15"/>
        <end position="230"/>
    </location>
</feature>
<dbReference type="PANTHER" id="PTHR43654">
    <property type="entry name" value="GLUTAMATE 5-KINASE"/>
    <property type="match status" value="1"/>
</dbReference>
<feature type="binding site" evidence="8">
    <location>
        <position position="163"/>
    </location>
    <ligand>
        <name>substrate</name>
    </ligand>
</feature>
<dbReference type="GO" id="GO:0005524">
    <property type="term" value="F:ATP binding"/>
    <property type="evidence" value="ECO:0007669"/>
    <property type="project" value="UniProtKB-KW"/>
</dbReference>
<dbReference type="GO" id="GO:0055129">
    <property type="term" value="P:L-proline biosynthetic process"/>
    <property type="evidence" value="ECO:0007669"/>
    <property type="project" value="UniProtKB-UniRule"/>
</dbReference>
<dbReference type="InterPro" id="IPR001048">
    <property type="entry name" value="Asp/Glu/Uridylate_kinase"/>
</dbReference>
<dbReference type="GO" id="GO:0004349">
    <property type="term" value="F:glutamate 5-kinase activity"/>
    <property type="evidence" value="ECO:0007669"/>
    <property type="project" value="UniProtKB-UniRule"/>
</dbReference>
<protein>
    <recommendedName>
        <fullName evidence="8">Glutamate 5-kinase</fullName>
        <ecNumber evidence="8">2.7.2.11</ecNumber>
    </recommendedName>
    <alternativeName>
        <fullName evidence="8">Gamma-glutamyl kinase</fullName>
        <shortName evidence="8">GK</shortName>
    </alternativeName>
</protein>
<dbReference type="SUPFAM" id="SSF53633">
    <property type="entry name" value="Carbamate kinase-like"/>
    <property type="match status" value="1"/>
</dbReference>
<reference evidence="10" key="1">
    <citation type="journal article" date="2019" name="PLoS Negl. Trop. Dis.">
        <title>Revisiting the worldwide diversity of Leptospira species in the environment.</title>
        <authorList>
            <person name="Vincent A.T."/>
            <person name="Schiettekatte O."/>
            <person name="Bourhy P."/>
            <person name="Veyrier F.J."/>
            <person name="Picardeau M."/>
        </authorList>
    </citation>
    <scope>NUCLEOTIDE SEQUENCE [LARGE SCALE GENOMIC DNA]</scope>
    <source>
        <strain evidence="10">201300427</strain>
    </source>
</reference>
<feature type="binding site" evidence="8">
    <location>
        <position position="59"/>
    </location>
    <ligand>
        <name>substrate</name>
    </ligand>
</feature>
<evidence type="ECO:0000256" key="4">
    <source>
        <dbReference type="ARBA" id="ARBA00022679"/>
    </source>
</evidence>
<dbReference type="InterPro" id="IPR011529">
    <property type="entry name" value="Glu_5kinase"/>
</dbReference>
<comment type="pathway">
    <text evidence="8">Amino-acid biosynthesis; L-proline biosynthesis; L-glutamate 5-semialdehyde from L-glutamate: step 1/2.</text>
</comment>
<comment type="catalytic activity">
    <reaction evidence="8">
        <text>L-glutamate + ATP = L-glutamyl 5-phosphate + ADP</text>
        <dbReference type="Rhea" id="RHEA:14877"/>
        <dbReference type="ChEBI" id="CHEBI:29985"/>
        <dbReference type="ChEBI" id="CHEBI:30616"/>
        <dbReference type="ChEBI" id="CHEBI:58274"/>
        <dbReference type="ChEBI" id="CHEBI:456216"/>
        <dbReference type="EC" id="2.7.2.11"/>
    </reaction>
</comment>
<dbReference type="HAMAP" id="MF_00456">
    <property type="entry name" value="ProB"/>
    <property type="match status" value="1"/>
</dbReference>
<evidence type="ECO:0000256" key="2">
    <source>
        <dbReference type="ARBA" id="ARBA00022605"/>
    </source>
</evidence>
<dbReference type="PANTHER" id="PTHR43654:SF1">
    <property type="entry name" value="ISOPENTENYL PHOSPHATE KINASE"/>
    <property type="match status" value="1"/>
</dbReference>
<dbReference type="UniPathway" id="UPA00098">
    <property type="reaction ID" value="UER00359"/>
</dbReference>
<sequence length="291" mass="32070">MRTRKDYLEKIRSAKTIVIKIGSARVSGESPKINDFLFGLAGDIRALRDQGKEVILVSSGAIAQGKKLYNEIYRKEVNGSVTLSEKQAFAAMGQNRLLNLYDSFFSRVNLPIAQILFGRHDLYEEKHLSNLKNTFRQLLDWGILPIVNENDSIATEEIKIGDNDILSSIVASIVGADLLMILTGVDGFLIEGKKQSLLEEIGEKEESFATGPSGPGTGGMATKLKAAKLLLPFGIITGILNGEIKSSVSRFFQEEDFGTLVANENHSRKTPTEREIQNQFFAITKEEGESV</sequence>
<dbReference type="InterPro" id="IPR001057">
    <property type="entry name" value="Glu/AcGlu_kinase"/>
</dbReference>
<dbReference type="GO" id="GO:0005829">
    <property type="term" value="C:cytosol"/>
    <property type="evidence" value="ECO:0007669"/>
    <property type="project" value="TreeGrafter"/>
</dbReference>
<keyword evidence="2 8" id="KW-0028">Amino-acid biosynthesis</keyword>
<dbReference type="PRINTS" id="PR00474">
    <property type="entry name" value="GLU5KINASE"/>
</dbReference>
<feature type="binding site" evidence="8">
    <location>
        <position position="151"/>
    </location>
    <ligand>
        <name>substrate</name>
    </ligand>
</feature>
<keyword evidence="11" id="KW-1185">Reference proteome</keyword>
<proteinExistence type="inferred from homology"/>
<dbReference type="PIRSF" id="PIRSF000729">
    <property type="entry name" value="GK"/>
    <property type="match status" value="1"/>
</dbReference>
<comment type="function">
    <text evidence="8">Catalyzes the transfer of a phosphate group to glutamate to form L-glutamate 5-phosphate.</text>
</comment>
<evidence type="ECO:0000259" key="9">
    <source>
        <dbReference type="Pfam" id="PF00696"/>
    </source>
</evidence>
<feature type="binding site" evidence="8">
    <location>
        <position position="20"/>
    </location>
    <ligand>
        <name>ATP</name>
        <dbReference type="ChEBI" id="CHEBI:30616"/>
    </ligand>
</feature>
<evidence type="ECO:0000313" key="10">
    <source>
        <dbReference type="EMBL" id="TGN18635.1"/>
    </source>
</evidence>
<dbReference type="EMBL" id="RQHW01000047">
    <property type="protein sequence ID" value="TGN18635.1"/>
    <property type="molecule type" value="Genomic_DNA"/>
</dbReference>
<dbReference type="Proteomes" id="UP000298058">
    <property type="component" value="Unassembled WGS sequence"/>
</dbReference>
<dbReference type="AlphaFoldDB" id="A0A4R9LYU1"/>
<keyword evidence="1 8" id="KW-0963">Cytoplasm</keyword>
<keyword evidence="4 8" id="KW-0808">Transferase</keyword>